<evidence type="ECO:0000256" key="3">
    <source>
        <dbReference type="ARBA" id="ARBA00060902"/>
    </source>
</evidence>
<evidence type="ECO:0000313" key="6">
    <source>
        <dbReference type="RefSeq" id="XP_026280365.2"/>
    </source>
</evidence>
<dbReference type="KEGG" id="foc:113207855"/>
<feature type="signal peptide" evidence="4">
    <location>
        <begin position="1"/>
        <end position="21"/>
    </location>
</feature>
<organism evidence="5 6">
    <name type="scientific">Frankliniella occidentalis</name>
    <name type="common">Western flower thrips</name>
    <name type="synonym">Euthrips occidentalis</name>
    <dbReference type="NCBI Taxonomy" id="133901"/>
    <lineage>
        <taxon>Eukaryota</taxon>
        <taxon>Metazoa</taxon>
        <taxon>Ecdysozoa</taxon>
        <taxon>Arthropoda</taxon>
        <taxon>Hexapoda</taxon>
        <taxon>Insecta</taxon>
        <taxon>Pterygota</taxon>
        <taxon>Neoptera</taxon>
        <taxon>Paraneoptera</taxon>
        <taxon>Thysanoptera</taxon>
        <taxon>Terebrantia</taxon>
        <taxon>Thripoidea</taxon>
        <taxon>Thripidae</taxon>
        <taxon>Frankliniella</taxon>
    </lineage>
</organism>
<dbReference type="FunFam" id="3.15.10.30:FF:000001">
    <property type="entry name" value="Takeout-like protein 1"/>
    <property type="match status" value="1"/>
</dbReference>
<dbReference type="AlphaFoldDB" id="A0A6J1SM34"/>
<dbReference type="GO" id="GO:0005615">
    <property type="term" value="C:extracellular space"/>
    <property type="evidence" value="ECO:0007669"/>
    <property type="project" value="TreeGrafter"/>
</dbReference>
<keyword evidence="5" id="KW-1185">Reference proteome</keyword>
<dbReference type="GeneID" id="113207855"/>
<dbReference type="Proteomes" id="UP000504606">
    <property type="component" value="Unplaced"/>
</dbReference>
<protein>
    <submittedName>
        <fullName evidence="6">Protein takeout-like</fullName>
    </submittedName>
</protein>
<keyword evidence="1 4" id="KW-0732">Signal</keyword>
<keyword evidence="2" id="KW-0090">Biological rhythms</keyword>
<evidence type="ECO:0000313" key="5">
    <source>
        <dbReference type="Proteomes" id="UP000504606"/>
    </source>
</evidence>
<gene>
    <name evidence="6" type="primary">LOC113207855</name>
</gene>
<dbReference type="RefSeq" id="XP_026280365.2">
    <property type="nucleotide sequence ID" value="XM_026424580.2"/>
</dbReference>
<dbReference type="InterPro" id="IPR038606">
    <property type="entry name" value="To_sf"/>
</dbReference>
<evidence type="ECO:0000256" key="2">
    <source>
        <dbReference type="ARBA" id="ARBA00023108"/>
    </source>
</evidence>
<accession>A0A6J1SM34</accession>
<dbReference type="InterPro" id="IPR010562">
    <property type="entry name" value="Haemolymph_juvenile_hormone-bd"/>
</dbReference>
<sequence>MRTATLLALGVLATVLALGRAQQKELAIPPYIKVCKRNDPNLIPCIKDSIENLRPKLKTGIPELEVPGLEPLHLREINVTPVQNSRLPRFKALGHNVDARGVSDFKIHKIEADLDTNTFRASIEIPVIKFNGEYEVNVNVLALPIKARGPMTGNTTDVYGEATLQGHIEMRNGQRYIKFDKMDVDVALSNYHIYLGNLFGNDPVLSESVNQAINANNKEFIKVIKPIIDATASNMLLEVANRITEHFTYDQLFPAN</sequence>
<proteinExistence type="inferred from homology"/>
<evidence type="ECO:0000256" key="1">
    <source>
        <dbReference type="ARBA" id="ARBA00022729"/>
    </source>
</evidence>
<dbReference type="SMART" id="SM00700">
    <property type="entry name" value="JHBP"/>
    <property type="match status" value="1"/>
</dbReference>
<reference evidence="6" key="1">
    <citation type="submission" date="2025-08" db="UniProtKB">
        <authorList>
            <consortium name="RefSeq"/>
        </authorList>
    </citation>
    <scope>IDENTIFICATION</scope>
    <source>
        <tissue evidence="6">Whole organism</tissue>
    </source>
</reference>
<comment type="similarity">
    <text evidence="3">Belongs to the TO family.</text>
</comment>
<feature type="chain" id="PRO_5039429327" evidence="4">
    <location>
        <begin position="22"/>
        <end position="256"/>
    </location>
</feature>
<dbReference type="GO" id="GO:0007623">
    <property type="term" value="P:circadian rhythm"/>
    <property type="evidence" value="ECO:0007669"/>
    <property type="project" value="UniProtKB-ARBA"/>
</dbReference>
<dbReference type="OrthoDB" id="8179031at2759"/>
<dbReference type="PANTHER" id="PTHR11008">
    <property type="entry name" value="PROTEIN TAKEOUT-LIKE PROTEIN"/>
    <property type="match status" value="1"/>
</dbReference>
<name>A0A6J1SM34_FRAOC</name>
<dbReference type="Gene3D" id="3.15.10.30">
    <property type="entry name" value="Haemolymph juvenile hormone binding protein"/>
    <property type="match status" value="1"/>
</dbReference>
<evidence type="ECO:0000256" key="4">
    <source>
        <dbReference type="SAM" id="SignalP"/>
    </source>
</evidence>
<dbReference type="Pfam" id="PF06585">
    <property type="entry name" value="JHBP"/>
    <property type="match status" value="1"/>
</dbReference>
<dbReference type="PANTHER" id="PTHR11008:SF39">
    <property type="entry name" value="CIRCADIAN CLOCK-CONTROLLED PROTEIN-LIKE PROTEIN"/>
    <property type="match status" value="1"/>
</dbReference>